<protein>
    <recommendedName>
        <fullName evidence="2">Lipoprotein</fullName>
    </recommendedName>
</protein>
<proteinExistence type="predicted"/>
<sequence>MRHAATRLFALSVSSLLISCASVPRYVDPAARASPRHYVHVWVQPGLSADDAHAGCELWREKGVACVIVHDRDYADITVEADRRPCVAHDDGLRTLAEAYRGGRIVFYTSCFMDDGTFDRQEFRTVMGHEVGHEVGIWEHVPLECGADAPRHPDGHPICGRALMNPLYDKDVAYMTPVDSLAFDVRDPEISVLVADKADIPPPSDRPDCVYRAR</sequence>
<accession>A0A0U3B8M8</accession>
<reference evidence="1" key="1">
    <citation type="journal article" date="2015" name="J. Microbiol. Biotechnol.">
        <title>Functional Metagenome Mining of Soil for a Novel Gentamicin Resistance Gene.</title>
        <authorList>
            <person name="Im H."/>
            <person name="Kim K.M."/>
            <person name="Lee S.H."/>
            <person name="Ryu C.M."/>
        </authorList>
    </citation>
    <scope>NUCLEOTIDE SEQUENCE</scope>
</reference>
<organism evidence="1">
    <name type="scientific">uncultured bacterium pA1</name>
    <dbReference type="NCBI Taxonomy" id="1776268"/>
    <lineage>
        <taxon>Bacteria</taxon>
        <taxon>environmental samples</taxon>
    </lineage>
</organism>
<dbReference type="EMBL" id="KU240005">
    <property type="protein sequence ID" value="ALV85541.1"/>
    <property type="molecule type" value="Genomic_DNA"/>
</dbReference>
<evidence type="ECO:0000313" key="1">
    <source>
        <dbReference type="EMBL" id="ALV85541.1"/>
    </source>
</evidence>
<name>A0A0U3B8M8_9BACT</name>
<dbReference type="PROSITE" id="PS51257">
    <property type="entry name" value="PROKAR_LIPOPROTEIN"/>
    <property type="match status" value="1"/>
</dbReference>
<dbReference type="AlphaFoldDB" id="A0A0U3B8M8"/>
<evidence type="ECO:0008006" key="2">
    <source>
        <dbReference type="Google" id="ProtNLM"/>
    </source>
</evidence>
<dbReference type="SUPFAM" id="SSF55486">
    <property type="entry name" value="Metalloproteases ('zincins'), catalytic domain"/>
    <property type="match status" value="1"/>
</dbReference>